<dbReference type="EMBL" id="AUZM01000015">
    <property type="protein sequence ID" value="ERT08013.1"/>
    <property type="molecule type" value="Genomic_DNA"/>
</dbReference>
<evidence type="ECO:0000313" key="1">
    <source>
        <dbReference type="EMBL" id="ERT08013.1"/>
    </source>
</evidence>
<accession>U7QJF0</accession>
<comment type="caution">
    <text evidence="1">The sequence shown here is derived from an EMBL/GenBank/DDBJ whole genome shotgun (WGS) entry which is preliminary data.</text>
</comment>
<dbReference type="Proteomes" id="UP000017127">
    <property type="component" value="Unassembled WGS sequence"/>
</dbReference>
<dbReference type="AlphaFoldDB" id="U7QJF0"/>
<reference evidence="1 2" key="1">
    <citation type="journal article" date="2013" name="Front. Microbiol.">
        <title>Comparative genomic analyses of the cyanobacterium, Lyngbya aestuarii BL J, a powerful hydrogen producer.</title>
        <authorList>
            <person name="Kothari A."/>
            <person name="Vaughn M."/>
            <person name="Garcia-Pichel F."/>
        </authorList>
    </citation>
    <scope>NUCLEOTIDE SEQUENCE [LARGE SCALE GENOMIC DNA]</scope>
    <source>
        <strain evidence="1 2">BL J</strain>
    </source>
</reference>
<evidence type="ECO:0000313" key="2">
    <source>
        <dbReference type="Proteomes" id="UP000017127"/>
    </source>
</evidence>
<protein>
    <submittedName>
        <fullName evidence="1">Uncharacterized protein</fullName>
    </submittedName>
</protein>
<organism evidence="1 2">
    <name type="scientific">Lyngbya aestuarii BL J</name>
    <dbReference type="NCBI Taxonomy" id="1348334"/>
    <lineage>
        <taxon>Bacteria</taxon>
        <taxon>Bacillati</taxon>
        <taxon>Cyanobacteriota</taxon>
        <taxon>Cyanophyceae</taxon>
        <taxon>Oscillatoriophycideae</taxon>
        <taxon>Oscillatoriales</taxon>
        <taxon>Microcoleaceae</taxon>
        <taxon>Lyngbya</taxon>
    </lineage>
</organism>
<keyword evidence="2" id="KW-1185">Reference proteome</keyword>
<sequence>MGRLRQKSCTLCQQFEPVLYRIQYDQSNQWVFVCYCCWEKVSPNNPNYVYGGTWKAKK</sequence>
<gene>
    <name evidence="1" type="ORF">M595_2008</name>
</gene>
<dbReference type="RefSeq" id="WP_023065776.1">
    <property type="nucleotide sequence ID" value="NZ_AUZM01000015.1"/>
</dbReference>
<proteinExistence type="predicted"/>
<name>U7QJF0_9CYAN</name>